<dbReference type="EMBL" id="VIWT01000007">
    <property type="protein sequence ID" value="TWF71835.1"/>
    <property type="molecule type" value="Genomic_DNA"/>
</dbReference>
<dbReference type="InterPro" id="IPR001509">
    <property type="entry name" value="Epimerase_deHydtase"/>
</dbReference>
<evidence type="ECO:0000313" key="5">
    <source>
        <dbReference type="EMBL" id="TWF71835.1"/>
    </source>
</evidence>
<accession>A0A561SAL1</accession>
<protein>
    <submittedName>
        <fullName evidence="5">Uronate dehydrogenase</fullName>
    </submittedName>
</protein>
<dbReference type="Pfam" id="PF01370">
    <property type="entry name" value="Epimerase"/>
    <property type="match status" value="1"/>
</dbReference>
<comment type="similarity">
    <text evidence="1">Belongs to the NAD(P)-dependent epimerase/dehydratase family.</text>
</comment>
<organism evidence="5 6">
    <name type="scientific">Kitasatospora viridis</name>
    <dbReference type="NCBI Taxonomy" id="281105"/>
    <lineage>
        <taxon>Bacteria</taxon>
        <taxon>Bacillati</taxon>
        <taxon>Actinomycetota</taxon>
        <taxon>Actinomycetes</taxon>
        <taxon>Kitasatosporales</taxon>
        <taxon>Streptomycetaceae</taxon>
        <taxon>Kitasatospora</taxon>
    </lineage>
</organism>
<keyword evidence="2" id="KW-0560">Oxidoreductase</keyword>
<dbReference type="Gene3D" id="3.40.50.720">
    <property type="entry name" value="NAD(P)-binding Rossmann-like Domain"/>
    <property type="match status" value="1"/>
</dbReference>
<evidence type="ECO:0000313" key="6">
    <source>
        <dbReference type="Proteomes" id="UP000317940"/>
    </source>
</evidence>
<evidence type="ECO:0000256" key="3">
    <source>
        <dbReference type="ARBA" id="ARBA00023027"/>
    </source>
</evidence>
<name>A0A561SAL1_9ACTN</name>
<keyword evidence="3" id="KW-0520">NAD</keyword>
<feature type="domain" description="NAD-dependent epimerase/dehydratase" evidence="4">
    <location>
        <begin position="8"/>
        <end position="167"/>
    </location>
</feature>
<evidence type="ECO:0000259" key="4">
    <source>
        <dbReference type="Pfam" id="PF01370"/>
    </source>
</evidence>
<evidence type="ECO:0000256" key="2">
    <source>
        <dbReference type="ARBA" id="ARBA00023002"/>
    </source>
</evidence>
<dbReference type="GO" id="GO:0016491">
    <property type="term" value="F:oxidoreductase activity"/>
    <property type="evidence" value="ECO:0007669"/>
    <property type="project" value="UniProtKB-KW"/>
</dbReference>
<reference evidence="5 6" key="1">
    <citation type="submission" date="2019-06" db="EMBL/GenBank/DDBJ databases">
        <title>Sequencing the genomes of 1000 actinobacteria strains.</title>
        <authorList>
            <person name="Klenk H.-P."/>
        </authorList>
    </citation>
    <scope>NUCLEOTIDE SEQUENCE [LARGE SCALE GENOMIC DNA]</scope>
    <source>
        <strain evidence="5 6">DSM 44826</strain>
    </source>
</reference>
<dbReference type="PANTHER" id="PTHR43103:SF5">
    <property type="entry name" value="4-EPIMERASE, PUTATIVE (AFU_ORTHOLOGUE AFUA_7G00360)-RELATED"/>
    <property type="match status" value="1"/>
</dbReference>
<proteinExistence type="inferred from homology"/>
<comment type="caution">
    <text evidence="5">The sequence shown here is derived from an EMBL/GenBank/DDBJ whole genome shotgun (WGS) entry which is preliminary data.</text>
</comment>
<dbReference type="Proteomes" id="UP000317940">
    <property type="component" value="Unassembled WGS sequence"/>
</dbReference>
<sequence length="265" mass="28104">MANRPRRVLLTGAAGRIGTSLRELLPGYGYQLRSFDRLPVPGEPDAVVADLREAGALAAAMDGVDAVVHAAGIAGEAPFADIMAANVEGTYQLYEAARAAGVRRIVYASSNHAVGFTERPADGGRVPDSTPQRPDTYYGLSKCFGENLASLYADRHGMETVSLRIGSFAPEPRSVRMLATWLSPGDCARLVHAALTGPVAGHTVAYGISGNTRAWWDLTSARALGYQPLDDAEVFAAGLIAKLGELPADDPEFRYLGGRFTQAGR</sequence>
<dbReference type="RefSeq" id="WP_425461488.1">
    <property type="nucleotide sequence ID" value="NZ_BAAAMZ010000001.1"/>
</dbReference>
<dbReference type="InterPro" id="IPR036291">
    <property type="entry name" value="NAD(P)-bd_dom_sf"/>
</dbReference>
<evidence type="ECO:0000256" key="1">
    <source>
        <dbReference type="ARBA" id="ARBA00007637"/>
    </source>
</evidence>
<gene>
    <name evidence="5" type="ORF">FHX73_1732</name>
</gene>
<dbReference type="AlphaFoldDB" id="A0A561SAL1"/>
<dbReference type="PANTHER" id="PTHR43103">
    <property type="entry name" value="NUCLEOSIDE-DIPHOSPHATE-SUGAR EPIMERASE"/>
    <property type="match status" value="1"/>
</dbReference>
<keyword evidence="6" id="KW-1185">Reference proteome</keyword>
<dbReference type="SUPFAM" id="SSF51735">
    <property type="entry name" value="NAD(P)-binding Rossmann-fold domains"/>
    <property type="match status" value="1"/>
</dbReference>